<sequence>MEPSLATALILLAVLVIKTAVMQLRDPGSAQREWAFVTDGVAWAGGALTALVVGALGWPYGGNGVVA</sequence>
<evidence type="ECO:0000313" key="3">
    <source>
        <dbReference type="Proteomes" id="UP000594008"/>
    </source>
</evidence>
<dbReference type="KEGG" id="schf:IPT68_19785"/>
<keyword evidence="1" id="KW-1133">Transmembrane helix</keyword>
<keyword evidence="1" id="KW-0812">Transmembrane</keyword>
<dbReference type="Proteomes" id="UP000594008">
    <property type="component" value="Chromosome"/>
</dbReference>
<evidence type="ECO:0000256" key="1">
    <source>
        <dbReference type="SAM" id="Phobius"/>
    </source>
</evidence>
<reference evidence="2 3" key="1">
    <citation type="submission" date="2020-10" db="EMBL/GenBank/DDBJ databases">
        <title>Streptomyces chromofuscus complate genome analysis.</title>
        <authorList>
            <person name="Anwar N."/>
        </authorList>
    </citation>
    <scope>NUCLEOTIDE SEQUENCE [LARGE SCALE GENOMIC DNA]</scope>
    <source>
        <strain evidence="2 3">DSM 40273</strain>
    </source>
</reference>
<name>A0A7M2T2H8_STRCW</name>
<organism evidence="2 3">
    <name type="scientific">Streptomyces chromofuscus</name>
    <dbReference type="NCBI Taxonomy" id="42881"/>
    <lineage>
        <taxon>Bacteria</taxon>
        <taxon>Bacillati</taxon>
        <taxon>Actinomycetota</taxon>
        <taxon>Actinomycetes</taxon>
        <taxon>Kitasatosporales</taxon>
        <taxon>Streptomycetaceae</taxon>
        <taxon>Streptomyces</taxon>
    </lineage>
</organism>
<keyword evidence="3" id="KW-1185">Reference proteome</keyword>
<protein>
    <submittedName>
        <fullName evidence="2">Uncharacterized protein</fullName>
    </submittedName>
</protein>
<dbReference type="RefSeq" id="WP_189695759.1">
    <property type="nucleotide sequence ID" value="NZ_BMTA01000001.1"/>
</dbReference>
<gene>
    <name evidence="2" type="ORF">IPT68_19785</name>
</gene>
<keyword evidence="1" id="KW-0472">Membrane</keyword>
<feature type="transmembrane region" description="Helical" evidence="1">
    <location>
        <begin position="43"/>
        <end position="61"/>
    </location>
</feature>
<dbReference type="EMBL" id="CP063374">
    <property type="protein sequence ID" value="QOV42105.1"/>
    <property type="molecule type" value="Genomic_DNA"/>
</dbReference>
<dbReference type="AlphaFoldDB" id="A0A7M2T2H8"/>
<accession>A0A7M2T2H8</accession>
<proteinExistence type="predicted"/>
<evidence type="ECO:0000313" key="2">
    <source>
        <dbReference type="EMBL" id="QOV42105.1"/>
    </source>
</evidence>